<reference evidence="3" key="1">
    <citation type="submission" date="2021-10" db="EMBL/GenBank/DDBJ databases">
        <title>Roseicella aerolatum sp. nov., isolated from aerosols of e-waste dismantling site.</title>
        <authorList>
            <person name="Qin T."/>
        </authorList>
    </citation>
    <scope>NUCLEOTIDE SEQUENCE</scope>
    <source>
        <strain evidence="3">GB24</strain>
    </source>
</reference>
<feature type="signal peptide" evidence="2">
    <location>
        <begin position="1"/>
        <end position="26"/>
    </location>
</feature>
<dbReference type="InterPro" id="IPR042100">
    <property type="entry name" value="Bug_dom1"/>
</dbReference>
<dbReference type="Pfam" id="PF03401">
    <property type="entry name" value="TctC"/>
    <property type="match status" value="1"/>
</dbReference>
<gene>
    <name evidence="3" type="ORF">LHA35_07765</name>
</gene>
<dbReference type="RefSeq" id="WP_226606620.1">
    <property type="nucleotide sequence ID" value="NZ_JAJAQI010000009.1"/>
</dbReference>
<dbReference type="PANTHER" id="PTHR42928:SF5">
    <property type="entry name" value="BLR1237 PROTEIN"/>
    <property type="match status" value="1"/>
</dbReference>
<dbReference type="EMBL" id="JAJAQI010000009">
    <property type="protein sequence ID" value="MCB4821625.1"/>
    <property type="molecule type" value="Genomic_DNA"/>
</dbReference>
<dbReference type="AlphaFoldDB" id="A0A9X1IB84"/>
<keyword evidence="4" id="KW-1185">Reference proteome</keyword>
<dbReference type="SUPFAM" id="SSF53850">
    <property type="entry name" value="Periplasmic binding protein-like II"/>
    <property type="match status" value="1"/>
</dbReference>
<dbReference type="PIRSF" id="PIRSF017082">
    <property type="entry name" value="YflP"/>
    <property type="match status" value="1"/>
</dbReference>
<evidence type="ECO:0000313" key="3">
    <source>
        <dbReference type="EMBL" id="MCB4821625.1"/>
    </source>
</evidence>
<organism evidence="3 4">
    <name type="scientific">Roseicella aerolata</name>
    <dbReference type="NCBI Taxonomy" id="2883479"/>
    <lineage>
        <taxon>Bacteria</taxon>
        <taxon>Pseudomonadati</taxon>
        <taxon>Pseudomonadota</taxon>
        <taxon>Alphaproteobacteria</taxon>
        <taxon>Acetobacterales</taxon>
        <taxon>Roseomonadaceae</taxon>
        <taxon>Roseicella</taxon>
    </lineage>
</organism>
<keyword evidence="2" id="KW-0732">Signal</keyword>
<dbReference type="PANTHER" id="PTHR42928">
    <property type="entry name" value="TRICARBOXYLATE-BINDING PROTEIN"/>
    <property type="match status" value="1"/>
</dbReference>
<comment type="caution">
    <text evidence="3">The sequence shown here is derived from an EMBL/GenBank/DDBJ whole genome shotgun (WGS) entry which is preliminary data.</text>
</comment>
<dbReference type="Gene3D" id="3.40.190.150">
    <property type="entry name" value="Bordetella uptake gene, domain 1"/>
    <property type="match status" value="1"/>
</dbReference>
<evidence type="ECO:0000313" key="4">
    <source>
        <dbReference type="Proteomes" id="UP001139311"/>
    </source>
</evidence>
<evidence type="ECO:0000256" key="2">
    <source>
        <dbReference type="SAM" id="SignalP"/>
    </source>
</evidence>
<sequence length="325" mass="33265">MHQTVTRRHFALGLAALTALPAPGLAQSGAWRPNRPVRVIVPFPPGGATDMLARLIAQRLGDRLGQPLVIENRPGGSGVVGSQALLGAPADGHALILATGDTHTVLPAANPKLPFDAAAFVPVTGIAAVVMALVARPGLGTADPAQFLARARAARPPLSYGSYGVATVSHAAGESIRQAAGIELTHVPYGGAGPAILAVTADQVDCCIVPVAVANPQRSRATMLAVASAERFPLVPDLPTLSELGLPVVADSWIGLLAAPGTPPAIAASIDAAVQQVLGGDILETLRGNGFSPLGFGPARFADYLAAERERWGRVVREARITIEG</sequence>
<name>A0A9X1IB84_9PROT</name>
<dbReference type="Gene3D" id="3.40.190.10">
    <property type="entry name" value="Periplasmic binding protein-like II"/>
    <property type="match status" value="1"/>
</dbReference>
<accession>A0A9X1IB84</accession>
<proteinExistence type="inferred from homology"/>
<dbReference type="CDD" id="cd07012">
    <property type="entry name" value="PBP2_Bug_TTT"/>
    <property type="match status" value="1"/>
</dbReference>
<protein>
    <submittedName>
        <fullName evidence="3">Tripartite tricarboxylate transporter substrate binding protein</fullName>
    </submittedName>
</protein>
<evidence type="ECO:0000256" key="1">
    <source>
        <dbReference type="ARBA" id="ARBA00006987"/>
    </source>
</evidence>
<comment type="similarity">
    <text evidence="1">Belongs to the UPF0065 (bug) family.</text>
</comment>
<dbReference type="Proteomes" id="UP001139311">
    <property type="component" value="Unassembled WGS sequence"/>
</dbReference>
<feature type="chain" id="PRO_5040883835" evidence="2">
    <location>
        <begin position="27"/>
        <end position="325"/>
    </location>
</feature>
<dbReference type="InterPro" id="IPR005064">
    <property type="entry name" value="BUG"/>
</dbReference>